<dbReference type="EMBL" id="KB932206">
    <property type="protein sequence ID" value="KCV69623.1"/>
    <property type="molecule type" value="Genomic_DNA"/>
</dbReference>
<keyword evidence="2" id="KW-1185">Reference proteome</keyword>
<name>A0A058Z6R8_FONAL</name>
<organism evidence="1">
    <name type="scientific">Fonticula alba</name>
    <name type="common">Slime mold</name>
    <dbReference type="NCBI Taxonomy" id="691883"/>
    <lineage>
        <taxon>Eukaryota</taxon>
        <taxon>Rotosphaerida</taxon>
        <taxon>Fonticulaceae</taxon>
        <taxon>Fonticula</taxon>
    </lineage>
</organism>
<accession>A0A058Z6R8</accession>
<reference evidence="1" key="1">
    <citation type="submission" date="2013-04" db="EMBL/GenBank/DDBJ databases">
        <title>The Genome Sequence of Fonticula alba ATCC 38817.</title>
        <authorList>
            <consortium name="The Broad Institute Genomics Platform"/>
            <person name="Russ C."/>
            <person name="Cuomo C."/>
            <person name="Burger G."/>
            <person name="Gray M.W."/>
            <person name="Holland P.W.H."/>
            <person name="King N."/>
            <person name="Lang F.B.F."/>
            <person name="Roger A.J."/>
            <person name="Ruiz-Trillo I."/>
            <person name="Brown M."/>
            <person name="Walker B."/>
            <person name="Young S."/>
            <person name="Zeng Q."/>
            <person name="Gargeya S."/>
            <person name="Fitzgerald M."/>
            <person name="Haas B."/>
            <person name="Abouelleil A."/>
            <person name="Allen A.W."/>
            <person name="Alvarado L."/>
            <person name="Arachchi H.M."/>
            <person name="Berlin A.M."/>
            <person name="Chapman S.B."/>
            <person name="Gainer-Dewar J."/>
            <person name="Goldberg J."/>
            <person name="Griggs A."/>
            <person name="Gujja S."/>
            <person name="Hansen M."/>
            <person name="Howarth C."/>
            <person name="Imamovic A."/>
            <person name="Ireland A."/>
            <person name="Larimer J."/>
            <person name="McCowan C."/>
            <person name="Murphy C."/>
            <person name="Pearson M."/>
            <person name="Poon T.W."/>
            <person name="Priest M."/>
            <person name="Roberts A."/>
            <person name="Saif S."/>
            <person name="Shea T."/>
            <person name="Sisk P."/>
            <person name="Sykes S."/>
            <person name="Wortman J."/>
            <person name="Nusbaum C."/>
            <person name="Birren B."/>
        </authorList>
    </citation>
    <scope>NUCLEOTIDE SEQUENCE [LARGE SCALE GENOMIC DNA]</scope>
    <source>
        <strain evidence="1">ATCC 38817</strain>
    </source>
</reference>
<gene>
    <name evidence="1" type="ORF">H696_04042</name>
</gene>
<dbReference type="Proteomes" id="UP000030693">
    <property type="component" value="Unassembled WGS sequence"/>
</dbReference>
<evidence type="ECO:0000313" key="2">
    <source>
        <dbReference type="Proteomes" id="UP000030693"/>
    </source>
</evidence>
<protein>
    <submittedName>
        <fullName evidence="1">Uncharacterized protein</fullName>
    </submittedName>
</protein>
<evidence type="ECO:0000313" key="1">
    <source>
        <dbReference type="EMBL" id="KCV69623.1"/>
    </source>
</evidence>
<sequence>MAEPPPSLIGMPELIQLPDLPPLPSVGSLPLPPVGGLPPLPTVGGLPPPPMDLPDLPPSMIADPVPGAMGLPDLTAPAAGLPPPPLALLAPHGPTLTPAPGERPEDGADPAFLSDRRVAQFVRAKAASAPAAVKLVQSVNEACQVLDSIERAVGDFFDRIEISCSSQYSMADAEDDYQRIIALLGELELILDKNHLRFLSPAPSPAANSALERLETIRTASDVLKEHVHRIRSNAQRAVNRHAPV</sequence>
<proteinExistence type="predicted"/>
<dbReference type="AlphaFoldDB" id="A0A058Z6R8"/>
<dbReference type="RefSeq" id="XP_009496188.1">
    <property type="nucleotide sequence ID" value="XM_009497913.1"/>
</dbReference>
<dbReference type="GeneID" id="20528767"/>